<evidence type="ECO:0000313" key="6">
    <source>
        <dbReference type="EMBL" id="KAK8399318.1"/>
    </source>
</evidence>
<comment type="function">
    <text evidence="1">Molecular scaffold for [Fe-S] cluster assembly of mitochondrial iron-sulfur proteins.</text>
</comment>
<evidence type="ECO:0000256" key="4">
    <source>
        <dbReference type="ARBA" id="ARBA00018782"/>
    </source>
</evidence>
<dbReference type="Gene3D" id="3.30.1370.70">
    <property type="entry name" value="Scaffold protein Nfu/NifU, N-terminal domain"/>
    <property type="match status" value="1"/>
</dbReference>
<dbReference type="PANTHER" id="PTHR11178">
    <property type="entry name" value="IRON-SULFUR CLUSTER SCAFFOLD PROTEIN NFU-RELATED"/>
    <property type="match status" value="1"/>
</dbReference>
<dbReference type="InterPro" id="IPR036388">
    <property type="entry name" value="WH-like_DNA-bd_sf"/>
</dbReference>
<dbReference type="Gene3D" id="1.10.10.10">
    <property type="entry name" value="Winged helix-like DNA-binding domain superfamily/Winged helix DNA-binding domain"/>
    <property type="match status" value="1"/>
</dbReference>
<protein>
    <recommendedName>
        <fullName evidence="4">NFU1 iron-sulfur cluster scaffold homolog, mitochondrial</fullName>
    </recommendedName>
</protein>
<dbReference type="GO" id="GO:0005506">
    <property type="term" value="F:iron ion binding"/>
    <property type="evidence" value="ECO:0007669"/>
    <property type="project" value="InterPro"/>
</dbReference>
<dbReference type="Pfam" id="PF04218">
    <property type="entry name" value="CENP-B_N"/>
    <property type="match status" value="1"/>
</dbReference>
<dbReference type="GO" id="GO:0003677">
    <property type="term" value="F:DNA binding"/>
    <property type="evidence" value="ECO:0007669"/>
    <property type="project" value="InterPro"/>
</dbReference>
<dbReference type="InterPro" id="IPR007889">
    <property type="entry name" value="HTH_Psq"/>
</dbReference>
<reference evidence="6 7" key="1">
    <citation type="submission" date="2023-03" db="EMBL/GenBank/DDBJ databases">
        <title>High-quality genome of Scylla paramamosain provides insights in environmental adaptation.</title>
        <authorList>
            <person name="Zhang L."/>
        </authorList>
    </citation>
    <scope>NUCLEOTIDE SEQUENCE [LARGE SCALE GENOMIC DNA]</scope>
    <source>
        <strain evidence="6">LZ_2023a</strain>
        <tissue evidence="6">Muscle</tissue>
    </source>
</reference>
<dbReference type="SMART" id="SM00932">
    <property type="entry name" value="Nfu_N"/>
    <property type="match status" value="1"/>
</dbReference>
<dbReference type="FunFam" id="3.30.300.130:FF:000001">
    <property type="entry name" value="NFU1 iron-sulfur cluster scaffold"/>
    <property type="match status" value="1"/>
</dbReference>
<accession>A0AAW0UJG0</accession>
<dbReference type="Pfam" id="PF01106">
    <property type="entry name" value="NifU"/>
    <property type="match status" value="1"/>
</dbReference>
<comment type="similarity">
    <text evidence="3">Belongs to the NifU family.</text>
</comment>
<sequence>MKFIPGVQILETGTADFPSLSSAQKSPLAKLLFRIEGVRGVFLTTEFITLTKEEEEAEWRTIKPEAFAIIMDFFASGLPVMHTDHQADNEHATCEDEDDDTVAMIKELLDTRIRPTVQEDGGDILFRGFNDGIVHLKMMGSCTNCPSSVVTLKNGVQNMLQFYIPEVVEVVEVKDAADNLVEEEFKKTEEGLNSEKNVDKKNVRSRLPWLSINSKSQNIRRIERGEKKASVARFFNVTESSIRTVYKNKKTISKPLKAYVSDRIDGCLQCKDEALLWAEKWLHKFVLRRPLDQEIITNTKLMYSQFMYRKFLVAVTSDAA</sequence>
<keyword evidence="7" id="KW-1185">Reference proteome</keyword>
<feature type="domain" description="Scaffold protein Nfu/NifU N-terminal" evidence="5">
    <location>
        <begin position="1"/>
        <end position="77"/>
    </location>
</feature>
<dbReference type="InterPro" id="IPR009057">
    <property type="entry name" value="Homeodomain-like_sf"/>
</dbReference>
<dbReference type="SUPFAM" id="SSF46689">
    <property type="entry name" value="Homeodomain-like"/>
    <property type="match status" value="1"/>
</dbReference>
<evidence type="ECO:0000259" key="5">
    <source>
        <dbReference type="SMART" id="SM00932"/>
    </source>
</evidence>
<comment type="subcellular location">
    <subcellularLocation>
        <location evidence="2">Nucleus</location>
    </subcellularLocation>
</comment>
<dbReference type="SUPFAM" id="SSF117916">
    <property type="entry name" value="Fe-S cluster assembly (FSCA) domain-like"/>
    <property type="match status" value="1"/>
</dbReference>
<dbReference type="GO" id="GO:0005634">
    <property type="term" value="C:nucleus"/>
    <property type="evidence" value="ECO:0007669"/>
    <property type="project" value="UniProtKB-SubCell"/>
</dbReference>
<dbReference type="AlphaFoldDB" id="A0AAW0UJG0"/>
<dbReference type="InterPro" id="IPR001075">
    <property type="entry name" value="NIF_FeS_clus_asmbl_NifU_C"/>
</dbReference>
<evidence type="ECO:0000256" key="1">
    <source>
        <dbReference type="ARBA" id="ARBA00002175"/>
    </source>
</evidence>
<evidence type="ECO:0000313" key="7">
    <source>
        <dbReference type="Proteomes" id="UP001487740"/>
    </source>
</evidence>
<gene>
    <name evidence="6" type="ORF">O3P69_003437</name>
</gene>
<dbReference type="GO" id="GO:0051536">
    <property type="term" value="F:iron-sulfur cluster binding"/>
    <property type="evidence" value="ECO:0007669"/>
    <property type="project" value="InterPro"/>
</dbReference>
<comment type="caution">
    <text evidence="6">The sequence shown here is derived from an EMBL/GenBank/DDBJ whole genome shotgun (WGS) entry which is preliminary data.</text>
</comment>
<dbReference type="InterPro" id="IPR014824">
    <property type="entry name" value="Nfu/NifU_N"/>
</dbReference>
<dbReference type="SUPFAM" id="SSF110836">
    <property type="entry name" value="Hypothetical protein SAV1430"/>
    <property type="match status" value="1"/>
</dbReference>
<dbReference type="PANTHER" id="PTHR11178:SF1">
    <property type="entry name" value="NFU1 IRON-SULFUR CLUSTER SCAFFOLD HOMOLOG, MITOCHONDRIAL"/>
    <property type="match status" value="1"/>
</dbReference>
<dbReference type="InterPro" id="IPR036498">
    <property type="entry name" value="Nfu/NifU_N_sf"/>
</dbReference>
<dbReference type="Pfam" id="PF08712">
    <property type="entry name" value="Nfu_N"/>
    <property type="match status" value="1"/>
</dbReference>
<organism evidence="6 7">
    <name type="scientific">Scylla paramamosain</name>
    <name type="common">Mud crab</name>
    <dbReference type="NCBI Taxonomy" id="85552"/>
    <lineage>
        <taxon>Eukaryota</taxon>
        <taxon>Metazoa</taxon>
        <taxon>Ecdysozoa</taxon>
        <taxon>Arthropoda</taxon>
        <taxon>Crustacea</taxon>
        <taxon>Multicrustacea</taxon>
        <taxon>Malacostraca</taxon>
        <taxon>Eumalacostraca</taxon>
        <taxon>Eucarida</taxon>
        <taxon>Decapoda</taxon>
        <taxon>Pleocyemata</taxon>
        <taxon>Brachyura</taxon>
        <taxon>Eubrachyura</taxon>
        <taxon>Portunoidea</taxon>
        <taxon>Portunidae</taxon>
        <taxon>Portuninae</taxon>
        <taxon>Scylla</taxon>
    </lineage>
</organism>
<evidence type="ECO:0000256" key="3">
    <source>
        <dbReference type="ARBA" id="ARBA00006420"/>
    </source>
</evidence>
<dbReference type="GO" id="GO:0005739">
    <property type="term" value="C:mitochondrion"/>
    <property type="evidence" value="ECO:0007669"/>
    <property type="project" value="TreeGrafter"/>
</dbReference>
<evidence type="ECO:0000256" key="2">
    <source>
        <dbReference type="ARBA" id="ARBA00004123"/>
    </source>
</evidence>
<dbReference type="InterPro" id="IPR034904">
    <property type="entry name" value="FSCA_dom_sf"/>
</dbReference>
<dbReference type="GO" id="GO:0016226">
    <property type="term" value="P:iron-sulfur cluster assembly"/>
    <property type="evidence" value="ECO:0007669"/>
    <property type="project" value="InterPro"/>
</dbReference>
<dbReference type="Gene3D" id="3.30.300.130">
    <property type="entry name" value="Fe-S cluster assembly (FSCA)"/>
    <property type="match status" value="1"/>
</dbReference>
<dbReference type="Proteomes" id="UP001487740">
    <property type="component" value="Unassembled WGS sequence"/>
</dbReference>
<dbReference type="EMBL" id="JARAKH010000011">
    <property type="protein sequence ID" value="KAK8399318.1"/>
    <property type="molecule type" value="Genomic_DNA"/>
</dbReference>
<name>A0AAW0UJG0_SCYPA</name>
<proteinExistence type="inferred from homology"/>